<sequence>MAYAIISFVFIFGVLLCIESQTPVPGTVTLFKRYQLDVIPNQTSLYTAMSSIIGCGCVCSNQTECIGFNYHQTTCKTFGKPTGPSSQVELLGSSSWCRVPTCKDEDV</sequence>
<dbReference type="AlphaFoldDB" id="A0AAN8J9V2"/>
<accession>A0AAN8J9V2</accession>
<dbReference type="EMBL" id="JAZGQO010000011">
    <property type="protein sequence ID" value="KAK6172191.1"/>
    <property type="molecule type" value="Genomic_DNA"/>
</dbReference>
<evidence type="ECO:0000256" key="1">
    <source>
        <dbReference type="SAM" id="SignalP"/>
    </source>
</evidence>
<evidence type="ECO:0008006" key="4">
    <source>
        <dbReference type="Google" id="ProtNLM"/>
    </source>
</evidence>
<feature type="signal peptide" evidence="1">
    <location>
        <begin position="1"/>
        <end position="20"/>
    </location>
</feature>
<organism evidence="2 3">
    <name type="scientific">Patella caerulea</name>
    <name type="common">Rayed Mediterranean limpet</name>
    <dbReference type="NCBI Taxonomy" id="87958"/>
    <lineage>
        <taxon>Eukaryota</taxon>
        <taxon>Metazoa</taxon>
        <taxon>Spiralia</taxon>
        <taxon>Lophotrochozoa</taxon>
        <taxon>Mollusca</taxon>
        <taxon>Gastropoda</taxon>
        <taxon>Patellogastropoda</taxon>
        <taxon>Patelloidea</taxon>
        <taxon>Patellidae</taxon>
        <taxon>Patella</taxon>
    </lineage>
</organism>
<evidence type="ECO:0000313" key="2">
    <source>
        <dbReference type="EMBL" id="KAK6172191.1"/>
    </source>
</evidence>
<name>A0AAN8J9V2_PATCE</name>
<gene>
    <name evidence="2" type="ORF">SNE40_015906</name>
</gene>
<proteinExistence type="predicted"/>
<reference evidence="2 3" key="1">
    <citation type="submission" date="2024-01" db="EMBL/GenBank/DDBJ databases">
        <title>The genome of the rayed Mediterranean limpet Patella caerulea (Linnaeus, 1758).</title>
        <authorList>
            <person name="Anh-Thu Weber A."/>
            <person name="Halstead-Nussloch G."/>
        </authorList>
    </citation>
    <scope>NUCLEOTIDE SEQUENCE [LARGE SCALE GENOMIC DNA]</scope>
    <source>
        <strain evidence="2">AATW-2023a</strain>
        <tissue evidence="2">Whole specimen</tissue>
    </source>
</reference>
<comment type="caution">
    <text evidence="2">The sequence shown here is derived from an EMBL/GenBank/DDBJ whole genome shotgun (WGS) entry which is preliminary data.</text>
</comment>
<evidence type="ECO:0000313" key="3">
    <source>
        <dbReference type="Proteomes" id="UP001347796"/>
    </source>
</evidence>
<protein>
    <recommendedName>
        <fullName evidence="4">Apple domain-containing protein</fullName>
    </recommendedName>
</protein>
<keyword evidence="3" id="KW-1185">Reference proteome</keyword>
<feature type="chain" id="PRO_5043032766" description="Apple domain-containing protein" evidence="1">
    <location>
        <begin position="21"/>
        <end position="107"/>
    </location>
</feature>
<dbReference type="Proteomes" id="UP001347796">
    <property type="component" value="Unassembled WGS sequence"/>
</dbReference>
<keyword evidence="1" id="KW-0732">Signal</keyword>